<protein>
    <submittedName>
        <fullName evidence="1">Uncharacterized protein</fullName>
    </submittedName>
</protein>
<proteinExistence type="predicted"/>
<accession>A0A0A9EAL5</accession>
<evidence type="ECO:0000313" key="1">
    <source>
        <dbReference type="EMBL" id="JAD96073.1"/>
    </source>
</evidence>
<dbReference type="EMBL" id="GBRH01201822">
    <property type="protein sequence ID" value="JAD96073.1"/>
    <property type="molecule type" value="Transcribed_RNA"/>
</dbReference>
<reference evidence="1" key="1">
    <citation type="submission" date="2014-09" db="EMBL/GenBank/DDBJ databases">
        <authorList>
            <person name="Magalhaes I.L.F."/>
            <person name="Oliveira U."/>
            <person name="Santos F.R."/>
            <person name="Vidigal T.H.D.A."/>
            <person name="Brescovit A.D."/>
            <person name="Santos A.J."/>
        </authorList>
    </citation>
    <scope>NUCLEOTIDE SEQUENCE</scope>
    <source>
        <tissue evidence="1">Shoot tissue taken approximately 20 cm above the soil surface</tissue>
    </source>
</reference>
<organism evidence="1">
    <name type="scientific">Arundo donax</name>
    <name type="common">Giant reed</name>
    <name type="synonym">Donax arundinaceus</name>
    <dbReference type="NCBI Taxonomy" id="35708"/>
    <lineage>
        <taxon>Eukaryota</taxon>
        <taxon>Viridiplantae</taxon>
        <taxon>Streptophyta</taxon>
        <taxon>Embryophyta</taxon>
        <taxon>Tracheophyta</taxon>
        <taxon>Spermatophyta</taxon>
        <taxon>Magnoliopsida</taxon>
        <taxon>Liliopsida</taxon>
        <taxon>Poales</taxon>
        <taxon>Poaceae</taxon>
        <taxon>PACMAD clade</taxon>
        <taxon>Arundinoideae</taxon>
        <taxon>Arundineae</taxon>
        <taxon>Arundo</taxon>
    </lineage>
</organism>
<sequence>MIPRHCKLIELLN</sequence>
<name>A0A0A9EAL5_ARUDO</name>
<reference evidence="1" key="2">
    <citation type="journal article" date="2015" name="Data Brief">
        <title>Shoot transcriptome of the giant reed, Arundo donax.</title>
        <authorList>
            <person name="Barrero R.A."/>
            <person name="Guerrero F.D."/>
            <person name="Moolhuijzen P."/>
            <person name="Goolsby J.A."/>
            <person name="Tidwell J."/>
            <person name="Bellgard S.E."/>
            <person name="Bellgard M.I."/>
        </authorList>
    </citation>
    <scope>NUCLEOTIDE SEQUENCE</scope>
    <source>
        <tissue evidence="1">Shoot tissue taken approximately 20 cm above the soil surface</tissue>
    </source>
</reference>